<accession>A0A9D5CKG3</accession>
<name>A0A9D5CKG3_9LILI</name>
<proteinExistence type="predicted"/>
<dbReference type="Proteomes" id="UP001085076">
    <property type="component" value="Miscellaneous, Linkage group lg04"/>
</dbReference>
<dbReference type="EMBL" id="JAGGNH010000004">
    <property type="protein sequence ID" value="KAJ0974951.1"/>
    <property type="molecule type" value="Genomic_DNA"/>
</dbReference>
<dbReference type="AlphaFoldDB" id="A0A9D5CKG3"/>
<evidence type="ECO:0000313" key="2">
    <source>
        <dbReference type="Proteomes" id="UP001085076"/>
    </source>
</evidence>
<organism evidence="1 2">
    <name type="scientific">Dioscorea zingiberensis</name>
    <dbReference type="NCBI Taxonomy" id="325984"/>
    <lineage>
        <taxon>Eukaryota</taxon>
        <taxon>Viridiplantae</taxon>
        <taxon>Streptophyta</taxon>
        <taxon>Embryophyta</taxon>
        <taxon>Tracheophyta</taxon>
        <taxon>Spermatophyta</taxon>
        <taxon>Magnoliopsida</taxon>
        <taxon>Liliopsida</taxon>
        <taxon>Dioscoreales</taxon>
        <taxon>Dioscoreaceae</taxon>
        <taxon>Dioscorea</taxon>
    </lineage>
</organism>
<reference evidence="1" key="2">
    <citation type="journal article" date="2022" name="Hortic Res">
        <title>The genome of Dioscorea zingiberensis sheds light on the biosynthesis, origin and evolution of the medicinally important diosgenin saponins.</title>
        <authorList>
            <person name="Li Y."/>
            <person name="Tan C."/>
            <person name="Li Z."/>
            <person name="Guo J."/>
            <person name="Li S."/>
            <person name="Chen X."/>
            <person name="Wang C."/>
            <person name="Dai X."/>
            <person name="Yang H."/>
            <person name="Song W."/>
            <person name="Hou L."/>
            <person name="Xu J."/>
            <person name="Tong Z."/>
            <person name="Xu A."/>
            <person name="Yuan X."/>
            <person name="Wang W."/>
            <person name="Yang Q."/>
            <person name="Chen L."/>
            <person name="Sun Z."/>
            <person name="Wang K."/>
            <person name="Pan B."/>
            <person name="Chen J."/>
            <person name="Bao Y."/>
            <person name="Liu F."/>
            <person name="Qi X."/>
            <person name="Gang D.R."/>
            <person name="Wen J."/>
            <person name="Li J."/>
        </authorList>
    </citation>
    <scope>NUCLEOTIDE SEQUENCE</scope>
    <source>
        <strain evidence="1">Dzin_1.0</strain>
    </source>
</reference>
<keyword evidence="2" id="KW-1185">Reference proteome</keyword>
<comment type="caution">
    <text evidence="1">The sequence shown here is derived from an EMBL/GenBank/DDBJ whole genome shotgun (WGS) entry which is preliminary data.</text>
</comment>
<reference evidence="1" key="1">
    <citation type="submission" date="2021-03" db="EMBL/GenBank/DDBJ databases">
        <authorList>
            <person name="Li Z."/>
            <person name="Yang C."/>
        </authorList>
    </citation>
    <scope>NUCLEOTIDE SEQUENCE</scope>
    <source>
        <strain evidence="1">Dzin_1.0</strain>
        <tissue evidence="1">Leaf</tissue>
    </source>
</reference>
<evidence type="ECO:0000313" key="1">
    <source>
        <dbReference type="EMBL" id="KAJ0974951.1"/>
    </source>
</evidence>
<sequence>MKKVISYYEHSDAGQELKERAAAKAVKSFMRSDEFQDLVCSEGPKGVREGFRIIQEVARCNAWLYHTAMGFKEALCHLLASSPEDKLSCIEASSSLDEGSTSPELPSSLADRKCLEAVFITVPEGVIPILMGFCESLLTVVHAHPIATKAPSMSNHLPLFLFV</sequence>
<protein>
    <submittedName>
        <fullName evidence="1">Uncharacterized protein</fullName>
    </submittedName>
</protein>
<gene>
    <name evidence="1" type="ORF">J5N97_016916</name>
</gene>